<comment type="caution">
    <text evidence="2">The sequence shown here is derived from an EMBL/GenBank/DDBJ whole genome shotgun (WGS) entry which is preliminary data.</text>
</comment>
<gene>
    <name evidence="2" type="ORF">FHE65_28550</name>
</gene>
<name>A0A5C4MBB8_9ACTN</name>
<dbReference type="SUPFAM" id="SSF54637">
    <property type="entry name" value="Thioesterase/thiol ester dehydrase-isomerase"/>
    <property type="match status" value="2"/>
</dbReference>
<feature type="region of interest" description="Disordered" evidence="1">
    <location>
        <begin position="225"/>
        <end position="246"/>
    </location>
</feature>
<dbReference type="Gene3D" id="3.10.129.10">
    <property type="entry name" value="Hotdog Thioesterase"/>
    <property type="match status" value="2"/>
</dbReference>
<dbReference type="PANTHER" id="PTHR31793">
    <property type="entry name" value="4-HYDROXYBENZOYL-COA THIOESTERASE FAMILY MEMBER"/>
    <property type="match status" value="1"/>
</dbReference>
<protein>
    <submittedName>
        <fullName evidence="2">Acyl-[acyl-carrier-protein] thioesterase</fullName>
    </submittedName>
</protein>
<dbReference type="Pfam" id="PF13279">
    <property type="entry name" value="4HBT_2"/>
    <property type="match status" value="2"/>
</dbReference>
<dbReference type="GO" id="GO:0047617">
    <property type="term" value="F:fatty acyl-CoA hydrolase activity"/>
    <property type="evidence" value="ECO:0007669"/>
    <property type="project" value="TreeGrafter"/>
</dbReference>
<organism evidence="2 3">
    <name type="scientific">Mumia zhuanghuii</name>
    <dbReference type="NCBI Taxonomy" id="2585211"/>
    <lineage>
        <taxon>Bacteria</taxon>
        <taxon>Bacillati</taxon>
        <taxon>Actinomycetota</taxon>
        <taxon>Actinomycetes</taxon>
        <taxon>Propionibacteriales</taxon>
        <taxon>Nocardioidaceae</taxon>
        <taxon>Mumia</taxon>
    </lineage>
</organism>
<dbReference type="RefSeq" id="WP_139087546.1">
    <property type="nucleotide sequence ID" value="NZ_VDFR01000166.1"/>
</dbReference>
<dbReference type="InterPro" id="IPR050563">
    <property type="entry name" value="4-hydroxybenzoyl-CoA_TE"/>
</dbReference>
<proteinExistence type="predicted"/>
<dbReference type="InterPro" id="IPR029069">
    <property type="entry name" value="HotDog_dom_sf"/>
</dbReference>
<dbReference type="PANTHER" id="PTHR31793:SF24">
    <property type="entry name" value="LONG-CHAIN ACYL-COA THIOESTERASE FADM"/>
    <property type="match status" value="1"/>
</dbReference>
<dbReference type="CDD" id="cd00586">
    <property type="entry name" value="4HBT"/>
    <property type="match status" value="1"/>
</dbReference>
<accession>A0A5C4MBB8</accession>
<evidence type="ECO:0000313" key="3">
    <source>
        <dbReference type="Proteomes" id="UP000306740"/>
    </source>
</evidence>
<dbReference type="OrthoDB" id="9799036at2"/>
<dbReference type="Proteomes" id="UP000306740">
    <property type="component" value="Unassembled WGS sequence"/>
</dbReference>
<reference evidence="2 3" key="1">
    <citation type="submission" date="2019-05" db="EMBL/GenBank/DDBJ databases">
        <title>Mumia sp. nov., isolated from the intestinal contents of plateau pika (Ochotona curzoniae) in the Qinghai-Tibet plateau of China.</title>
        <authorList>
            <person name="Tian Z."/>
        </authorList>
    </citation>
    <scope>NUCLEOTIDE SEQUENCE [LARGE SCALE GENOMIC DNA]</scope>
    <source>
        <strain evidence="3">527</strain>
    </source>
</reference>
<feature type="compositionally biased region" description="Basic and acidic residues" evidence="1">
    <location>
        <begin position="230"/>
        <end position="246"/>
    </location>
</feature>
<dbReference type="AlphaFoldDB" id="A0A5C4MBB8"/>
<dbReference type="EMBL" id="VDFR01000166">
    <property type="protein sequence ID" value="TNC33700.1"/>
    <property type="molecule type" value="Genomic_DNA"/>
</dbReference>
<sequence length="246" mass="27053">MRHTFACPLRWADMDALGHVNNVVYVDYLREARLALTTAPGRVLALEIDYEAPLVFRPEPVLVESRIDGDGVLVQEIADRQEDGGRTVYAKARTTFVRDSVVPRVRPDPALAAHVPVTVRARDLGSDGDVDEVATLELFQESRIVFLQGLVARQEPRVVRRTAVTYLRPYGRGAAAYAVHHGIGRVGRSSFEIRAELVDDGAEGTDGPVVVASSRTVIVAVDAQSRRPRPLTEHERAHLEPHVVSG</sequence>
<evidence type="ECO:0000256" key="1">
    <source>
        <dbReference type="SAM" id="MobiDB-lite"/>
    </source>
</evidence>
<evidence type="ECO:0000313" key="2">
    <source>
        <dbReference type="EMBL" id="TNC33700.1"/>
    </source>
</evidence>